<accession>A0A2U2J4E9</accession>
<reference evidence="1 2" key="1">
    <citation type="submission" date="2018-05" db="EMBL/GenBank/DDBJ databases">
        <title>Genome of Sphingosinicella humi QZX222.</title>
        <authorList>
            <person name="Qiao Z."/>
            <person name="Wang G."/>
        </authorList>
    </citation>
    <scope>NUCLEOTIDE SEQUENCE [LARGE SCALE GENOMIC DNA]</scope>
    <source>
        <strain evidence="1 2">QZX222</strain>
    </source>
</reference>
<comment type="caution">
    <text evidence="1">The sequence shown here is derived from an EMBL/GenBank/DDBJ whole genome shotgun (WGS) entry which is preliminary data.</text>
</comment>
<dbReference type="Pfam" id="PF13710">
    <property type="entry name" value="ACT_5"/>
    <property type="match status" value="1"/>
</dbReference>
<dbReference type="OrthoDB" id="6198158at2"/>
<evidence type="ECO:0000313" key="2">
    <source>
        <dbReference type="Proteomes" id="UP000245916"/>
    </source>
</evidence>
<keyword evidence="2" id="KW-1185">Reference proteome</keyword>
<dbReference type="SUPFAM" id="SSF55021">
    <property type="entry name" value="ACT-like"/>
    <property type="match status" value="1"/>
</dbReference>
<dbReference type="RefSeq" id="WP_109271368.1">
    <property type="nucleotide sequence ID" value="NZ_QFFF01000001.1"/>
</dbReference>
<name>A0A2U2J4E9_9SPHN</name>
<dbReference type="EMBL" id="QFFF01000001">
    <property type="protein sequence ID" value="PWG03229.1"/>
    <property type="molecule type" value="Genomic_DNA"/>
</dbReference>
<gene>
    <name evidence="1" type="ORF">DF286_10380</name>
</gene>
<dbReference type="Proteomes" id="UP000245916">
    <property type="component" value="Unassembled WGS sequence"/>
</dbReference>
<dbReference type="AlphaFoldDB" id="A0A2U2J4E9"/>
<protein>
    <submittedName>
        <fullName evidence="1">Acetolactate synthase 3 regulatory subunit domain protein</fullName>
    </submittedName>
</protein>
<sequence length="86" mass="9500">MNDKIRIDFAMAEGAVLRVLGLIERRGYRLCAIGMTEHEDGETASMELEIAARDAGRDLAVLDRQIRRLVGIRAVARFPMPMASAA</sequence>
<proteinExistence type="predicted"/>
<evidence type="ECO:0000313" key="1">
    <source>
        <dbReference type="EMBL" id="PWG03229.1"/>
    </source>
</evidence>
<dbReference type="InterPro" id="IPR045865">
    <property type="entry name" value="ACT-like_dom_sf"/>
</dbReference>
<dbReference type="Gene3D" id="3.30.70.260">
    <property type="match status" value="1"/>
</dbReference>
<organism evidence="1 2">
    <name type="scientific">Allosphingosinicella humi</name>
    <dbReference type="NCBI Taxonomy" id="2068657"/>
    <lineage>
        <taxon>Bacteria</taxon>
        <taxon>Pseudomonadati</taxon>
        <taxon>Pseudomonadota</taxon>
        <taxon>Alphaproteobacteria</taxon>
        <taxon>Sphingomonadales</taxon>
        <taxon>Sphingomonadaceae</taxon>
        <taxon>Allosphingosinicella</taxon>
    </lineage>
</organism>